<gene>
    <name evidence="2" type="ORF">XENOCAPTIV_022871</name>
</gene>
<organism evidence="2 3">
    <name type="scientific">Xenoophorus captivus</name>
    <dbReference type="NCBI Taxonomy" id="1517983"/>
    <lineage>
        <taxon>Eukaryota</taxon>
        <taxon>Metazoa</taxon>
        <taxon>Chordata</taxon>
        <taxon>Craniata</taxon>
        <taxon>Vertebrata</taxon>
        <taxon>Euteleostomi</taxon>
        <taxon>Actinopterygii</taxon>
        <taxon>Neopterygii</taxon>
        <taxon>Teleostei</taxon>
        <taxon>Neoteleostei</taxon>
        <taxon>Acanthomorphata</taxon>
        <taxon>Ovalentaria</taxon>
        <taxon>Atherinomorphae</taxon>
        <taxon>Cyprinodontiformes</taxon>
        <taxon>Goodeidae</taxon>
        <taxon>Xenoophorus</taxon>
    </lineage>
</organism>
<keyword evidence="3" id="KW-1185">Reference proteome</keyword>
<reference evidence="2 3" key="1">
    <citation type="submission" date="2021-06" db="EMBL/GenBank/DDBJ databases">
        <authorList>
            <person name="Palmer J.M."/>
        </authorList>
    </citation>
    <scope>NUCLEOTIDE SEQUENCE [LARGE SCALE GENOMIC DNA]</scope>
    <source>
        <strain evidence="2 3">XC_2019</strain>
        <tissue evidence="2">Muscle</tissue>
    </source>
</reference>
<feature type="chain" id="PRO_5045138525" description="Secreted protein" evidence="1">
    <location>
        <begin position="22"/>
        <end position="99"/>
    </location>
</feature>
<keyword evidence="1" id="KW-0732">Signal</keyword>
<name>A0ABV0S2U1_9TELE</name>
<dbReference type="EMBL" id="JAHRIN010067270">
    <property type="protein sequence ID" value="MEQ2214212.1"/>
    <property type="molecule type" value="Genomic_DNA"/>
</dbReference>
<evidence type="ECO:0008006" key="4">
    <source>
        <dbReference type="Google" id="ProtNLM"/>
    </source>
</evidence>
<evidence type="ECO:0000313" key="2">
    <source>
        <dbReference type="EMBL" id="MEQ2214212.1"/>
    </source>
</evidence>
<evidence type="ECO:0000256" key="1">
    <source>
        <dbReference type="SAM" id="SignalP"/>
    </source>
</evidence>
<dbReference type="Proteomes" id="UP001434883">
    <property type="component" value="Unassembled WGS sequence"/>
</dbReference>
<sequence>MYNQSFKLAGTLCLCLYCVGAKEAMCLGFGSVIASQSKLIHEEMSILREKSVLQSKSYTTTRFRCRGITYSLSTSPCYSFSSLFNLKCVGAANSPRLHV</sequence>
<evidence type="ECO:0000313" key="3">
    <source>
        <dbReference type="Proteomes" id="UP001434883"/>
    </source>
</evidence>
<accession>A0ABV0S2U1</accession>
<comment type="caution">
    <text evidence="2">The sequence shown here is derived from an EMBL/GenBank/DDBJ whole genome shotgun (WGS) entry which is preliminary data.</text>
</comment>
<proteinExistence type="predicted"/>
<feature type="signal peptide" evidence="1">
    <location>
        <begin position="1"/>
        <end position="21"/>
    </location>
</feature>
<protein>
    <recommendedName>
        <fullName evidence="4">Secreted protein</fullName>
    </recommendedName>
</protein>